<protein>
    <submittedName>
        <fullName evidence="1">Uncharacterized protein</fullName>
    </submittedName>
</protein>
<dbReference type="EMBL" id="WSZM01000258">
    <property type="protein sequence ID" value="KAF4036883.1"/>
    <property type="molecule type" value="Genomic_DNA"/>
</dbReference>
<comment type="caution">
    <text evidence="1">The sequence shown here is derived from an EMBL/GenBank/DDBJ whole genome shotgun (WGS) entry which is preliminary data.</text>
</comment>
<name>A0A833SRY1_PHYIN</name>
<dbReference type="Gene3D" id="1.25.40.120">
    <property type="entry name" value="Protein prenylyltransferase"/>
    <property type="match status" value="1"/>
</dbReference>
<reference evidence="1" key="1">
    <citation type="submission" date="2020-04" db="EMBL/GenBank/DDBJ databases">
        <title>Hybrid Assembly of Korean Phytophthora infestans isolates.</title>
        <authorList>
            <person name="Prokchorchik M."/>
            <person name="Lee Y."/>
            <person name="Seo J."/>
            <person name="Cho J.-H."/>
            <person name="Park Y.-E."/>
            <person name="Jang D.-C."/>
            <person name="Im J.-S."/>
            <person name="Choi J.-G."/>
            <person name="Park H.-J."/>
            <person name="Lee G.-B."/>
            <person name="Lee Y.-G."/>
            <person name="Hong S.-Y."/>
            <person name="Cho K."/>
            <person name="Sohn K.H."/>
        </authorList>
    </citation>
    <scope>NUCLEOTIDE SEQUENCE</scope>
    <source>
        <strain evidence="1">KR_1_A1</strain>
    </source>
</reference>
<evidence type="ECO:0000313" key="1">
    <source>
        <dbReference type="EMBL" id="KAF4036883.1"/>
    </source>
</evidence>
<accession>A0A833SRY1</accession>
<dbReference type="AlphaFoldDB" id="A0A833SRY1"/>
<dbReference type="SUPFAM" id="SSF48439">
    <property type="entry name" value="Protein prenylyltransferase"/>
    <property type="match status" value="1"/>
</dbReference>
<dbReference type="Proteomes" id="UP000602510">
    <property type="component" value="Unassembled WGS sequence"/>
</dbReference>
<sequence>MVELVESSAEGASGFLKSQVQWLYELLEMESEVKWVVVTLADLQFRLSVNTDVSGWEEAKKNSVELYGRAIALDSDHRHYYEDMKKKHV</sequence>
<proteinExistence type="predicted"/>
<organism evidence="1 2">
    <name type="scientific">Phytophthora infestans</name>
    <name type="common">Potato late blight agent</name>
    <name type="synonym">Botrytis infestans</name>
    <dbReference type="NCBI Taxonomy" id="4787"/>
    <lineage>
        <taxon>Eukaryota</taxon>
        <taxon>Sar</taxon>
        <taxon>Stramenopiles</taxon>
        <taxon>Oomycota</taxon>
        <taxon>Peronosporomycetes</taxon>
        <taxon>Peronosporales</taxon>
        <taxon>Peronosporaceae</taxon>
        <taxon>Phytophthora</taxon>
    </lineage>
</organism>
<evidence type="ECO:0000313" key="2">
    <source>
        <dbReference type="Proteomes" id="UP000602510"/>
    </source>
</evidence>
<keyword evidence="2" id="KW-1185">Reference proteome</keyword>
<gene>
    <name evidence="1" type="ORF">GN244_ATG11056</name>
</gene>